<feature type="region of interest" description="Disordered" evidence="1">
    <location>
        <begin position="1"/>
        <end position="72"/>
    </location>
</feature>
<feature type="region of interest" description="Disordered" evidence="1">
    <location>
        <begin position="161"/>
        <end position="180"/>
    </location>
</feature>
<proteinExistence type="predicted"/>
<dbReference type="EMBL" id="NHYE01000378">
    <property type="protein sequence ID" value="PPR06090.1"/>
    <property type="molecule type" value="Genomic_DNA"/>
</dbReference>
<comment type="caution">
    <text evidence="2">The sequence shown here is derived from an EMBL/GenBank/DDBJ whole genome shotgun (WGS) entry which is preliminary data.</text>
</comment>
<reference evidence="2 3" key="1">
    <citation type="journal article" date="2018" name="Evol. Lett.">
        <title>Horizontal gene cluster transfer increased hallucinogenic mushroom diversity.</title>
        <authorList>
            <person name="Reynolds H.T."/>
            <person name="Vijayakumar V."/>
            <person name="Gluck-Thaler E."/>
            <person name="Korotkin H.B."/>
            <person name="Matheny P.B."/>
            <person name="Slot J.C."/>
        </authorList>
    </citation>
    <scope>NUCLEOTIDE SEQUENCE [LARGE SCALE GENOMIC DNA]</scope>
    <source>
        <strain evidence="2 3">SRW20</strain>
    </source>
</reference>
<dbReference type="Proteomes" id="UP000284706">
    <property type="component" value="Unassembled WGS sequence"/>
</dbReference>
<protein>
    <submittedName>
        <fullName evidence="2">Uncharacterized protein</fullName>
    </submittedName>
</protein>
<feature type="compositionally biased region" description="Basic and acidic residues" evidence="1">
    <location>
        <begin position="1"/>
        <end position="14"/>
    </location>
</feature>
<dbReference type="AlphaFoldDB" id="A0A409YSW0"/>
<evidence type="ECO:0000313" key="2">
    <source>
        <dbReference type="EMBL" id="PPR06090.1"/>
    </source>
</evidence>
<sequence>MITQHGKQEKERFAADAASDVPQTKAYLTGDNSTLSTHIRRSSPVDIGTSINDHQKHQRHQSQPPPPRRREAIAPSRRAVSIGWSNSAAEKDAAPFTAALDELAGVCCVGRTAGCATSQDLGLGRVQSTTRTNPFPVRLGLPAVVIYLRLTYQTQVGLLPTHPDREHHLPYNPSPKDPTI</sequence>
<evidence type="ECO:0000256" key="1">
    <source>
        <dbReference type="SAM" id="MobiDB-lite"/>
    </source>
</evidence>
<dbReference type="InParanoid" id="A0A409YSW0"/>
<evidence type="ECO:0000313" key="3">
    <source>
        <dbReference type="Proteomes" id="UP000284706"/>
    </source>
</evidence>
<keyword evidence="3" id="KW-1185">Reference proteome</keyword>
<organism evidence="2 3">
    <name type="scientific">Gymnopilus dilepis</name>
    <dbReference type="NCBI Taxonomy" id="231916"/>
    <lineage>
        <taxon>Eukaryota</taxon>
        <taxon>Fungi</taxon>
        <taxon>Dikarya</taxon>
        <taxon>Basidiomycota</taxon>
        <taxon>Agaricomycotina</taxon>
        <taxon>Agaricomycetes</taxon>
        <taxon>Agaricomycetidae</taxon>
        <taxon>Agaricales</taxon>
        <taxon>Agaricineae</taxon>
        <taxon>Hymenogastraceae</taxon>
        <taxon>Gymnopilus</taxon>
    </lineage>
</organism>
<accession>A0A409YSW0</accession>
<name>A0A409YSW0_9AGAR</name>
<gene>
    <name evidence="2" type="ORF">CVT26_005296</name>
</gene>